<reference evidence="1" key="1">
    <citation type="submission" date="2015-11" db="EMBL/GenBank/DDBJ databases">
        <title>Plasmid sequences of Acetobacter pasteurianus Ab3.</title>
        <authorList>
            <person name="Xia K."/>
            <person name="Li Y."/>
        </authorList>
    </citation>
    <scope>NUCLEOTIDE SEQUENCE</scope>
    <source>
        <strain evidence="1">Ab3</strain>
        <plasmid evidence="1">ApAb3p2</plasmid>
    </source>
</reference>
<name>A0A0S3JPN8_ACEPA</name>
<sequence length="121" mass="13385">MPQGIVIIEIFIAQCQAHDPLTDKVFNPVFHKAGMPLIAKTGSKAAAETQNVISLLHQNDAPIRTHATPVKTGHNTPSTGGWKLIRACATLCLHRVFLMIMEISFTQNRLFHNLTRCTTLL</sequence>
<protein>
    <submittedName>
        <fullName evidence="1">Uncharacterized protein</fullName>
    </submittedName>
</protein>
<dbReference type="EMBL" id="CP013470">
    <property type="protein sequence ID" value="ALR88362.1"/>
    <property type="molecule type" value="Genomic_DNA"/>
</dbReference>
<evidence type="ECO:0000313" key="1">
    <source>
        <dbReference type="EMBL" id="ALR88362.1"/>
    </source>
</evidence>
<keyword evidence="1" id="KW-0614">Plasmid</keyword>
<geneLocation type="plasmid" evidence="1">
    <name>ApAb3p2</name>
</geneLocation>
<gene>
    <name evidence="1" type="ORF">DB34_14465</name>
</gene>
<proteinExistence type="predicted"/>
<organism evidence="1">
    <name type="scientific">Acetobacter pasteurianus</name>
    <name type="common">Acetobacter turbidans</name>
    <dbReference type="NCBI Taxonomy" id="438"/>
    <lineage>
        <taxon>Bacteria</taxon>
        <taxon>Pseudomonadati</taxon>
        <taxon>Pseudomonadota</taxon>
        <taxon>Alphaproteobacteria</taxon>
        <taxon>Acetobacterales</taxon>
        <taxon>Acetobacteraceae</taxon>
        <taxon>Acetobacter</taxon>
    </lineage>
</organism>
<dbReference type="AlphaFoldDB" id="A0A0S3JPN8"/>
<accession>A0A0S3JPN8</accession>